<organism evidence="7">
    <name type="scientific">Escherichia coli</name>
    <dbReference type="NCBI Taxonomy" id="562"/>
    <lineage>
        <taxon>Bacteria</taxon>
        <taxon>Pseudomonadati</taxon>
        <taxon>Pseudomonadota</taxon>
        <taxon>Gammaproteobacteria</taxon>
        <taxon>Enterobacterales</taxon>
        <taxon>Enterobacteriaceae</taxon>
        <taxon>Escherichia</taxon>
    </lineage>
</organism>
<keyword evidence="2" id="KW-1134">Transmembrane beta strand</keyword>
<reference evidence="7" key="1">
    <citation type="submission" date="2020-02" db="EMBL/GenBank/DDBJ databases">
        <title>Draft Genome Sequences of Tetracycline- Resistances Shiga Toxin Producing Escherichia coli Food and Clinical Sources.</title>
        <authorList>
            <person name="Alotaibi K."/>
            <person name="Khan A."/>
        </authorList>
    </citation>
    <scope>NUCLEOTIDE SEQUENCE</scope>
    <source>
        <strain evidence="7">EC16</strain>
    </source>
</reference>
<dbReference type="RefSeq" id="WP_033812821.1">
    <property type="nucleotide sequence ID" value="NZ_BFZT01000154.1"/>
</dbReference>
<dbReference type="AlphaFoldDB" id="A0A6D0Y7F6"/>
<sequence length="198" mass="21960">MRKCYTAMLCALAALFLGGMAMASGPQTTLSAGWLHARTQVSESDNLNGFNVKYRYEFTDSVGLVSSFSYANVQHIKNQRHDADRWHEDSLRHRGFSVMAGPSLRMTEWFSAYVLAGVSYARESSFAGDYVTLMSDEGKKQDHLTDSASGHRSHTSLAYGMGIQINPAENIAIDMAYETAGRGDWRTDAFIVGIGYRF</sequence>
<name>A0A6D0Y7F6_ECOLX</name>
<protein>
    <submittedName>
        <fullName evidence="7">Ail/Lom family outer membrane beta-barrel protein</fullName>
    </submittedName>
</protein>
<evidence type="ECO:0000256" key="3">
    <source>
        <dbReference type="ARBA" id="ARBA00022692"/>
    </source>
</evidence>
<dbReference type="GO" id="GO:0044384">
    <property type="term" value="C:host outer membrane"/>
    <property type="evidence" value="ECO:0007669"/>
    <property type="project" value="InterPro"/>
</dbReference>
<evidence type="ECO:0000256" key="6">
    <source>
        <dbReference type="SAM" id="SignalP"/>
    </source>
</evidence>
<keyword evidence="5" id="KW-0472">Membrane</keyword>
<feature type="signal peptide" evidence="6">
    <location>
        <begin position="1"/>
        <end position="23"/>
    </location>
</feature>
<dbReference type="InterPro" id="IPR011250">
    <property type="entry name" value="OMP/PagP_B-barrel"/>
</dbReference>
<dbReference type="Pfam" id="PF06316">
    <property type="entry name" value="Ail_Lom"/>
    <property type="match status" value="1"/>
</dbReference>
<dbReference type="GO" id="GO:0016020">
    <property type="term" value="C:membrane"/>
    <property type="evidence" value="ECO:0007669"/>
    <property type="project" value="UniProtKB-SubCell"/>
</dbReference>
<dbReference type="InterPro" id="IPR000758">
    <property type="entry name" value="Enterovir_OMP"/>
</dbReference>
<dbReference type="PANTHER" id="PTHR35892">
    <property type="entry name" value="OUTER MEMBRANE PROTEIN PAGN-RELATED"/>
    <property type="match status" value="1"/>
</dbReference>
<dbReference type="Gene3D" id="2.40.160.20">
    <property type="match status" value="1"/>
</dbReference>
<evidence type="ECO:0000256" key="4">
    <source>
        <dbReference type="ARBA" id="ARBA00022729"/>
    </source>
</evidence>
<comment type="caution">
    <text evidence="7">The sequence shown here is derived from an EMBL/GenBank/DDBJ whole genome shotgun (WGS) entry which is preliminary data.</text>
</comment>
<keyword evidence="3" id="KW-0812">Transmembrane</keyword>
<dbReference type="InterPro" id="IPR051723">
    <property type="entry name" value="Bact_OM_Invasion-Related"/>
</dbReference>
<evidence type="ECO:0000256" key="2">
    <source>
        <dbReference type="ARBA" id="ARBA00022452"/>
    </source>
</evidence>
<accession>A0A6D0Y7F6</accession>
<gene>
    <name evidence="7" type="ORF">G3M51_22695</name>
</gene>
<dbReference type="PROSITE" id="PS00695">
    <property type="entry name" value="ENT_VIR_OMP_2"/>
    <property type="match status" value="1"/>
</dbReference>
<comment type="subcellular location">
    <subcellularLocation>
        <location evidence="1">Membrane</location>
        <topology evidence="1">Multi-pass membrane protein</topology>
    </subcellularLocation>
</comment>
<dbReference type="SUPFAM" id="SSF56925">
    <property type="entry name" value="OMPA-like"/>
    <property type="match status" value="1"/>
</dbReference>
<dbReference type="PANTHER" id="PTHR35892:SF2">
    <property type="entry name" value="OUTER MEMBRANE PROTEIN PAGN"/>
    <property type="match status" value="1"/>
</dbReference>
<proteinExistence type="predicted"/>
<dbReference type="PRINTS" id="PR00316">
    <property type="entry name" value="ENTEROVIROMP"/>
</dbReference>
<dbReference type="EMBL" id="JAAGRX010000088">
    <property type="protein sequence ID" value="NDY88842.1"/>
    <property type="molecule type" value="Genomic_DNA"/>
</dbReference>
<evidence type="ECO:0000313" key="7">
    <source>
        <dbReference type="EMBL" id="NDY88842.1"/>
    </source>
</evidence>
<keyword evidence="4 6" id="KW-0732">Signal</keyword>
<feature type="chain" id="PRO_5025385009" evidence="6">
    <location>
        <begin position="24"/>
        <end position="198"/>
    </location>
</feature>
<evidence type="ECO:0000256" key="5">
    <source>
        <dbReference type="ARBA" id="ARBA00023136"/>
    </source>
</evidence>
<dbReference type="PROSITE" id="PS00694">
    <property type="entry name" value="ENT_VIR_OMP_1"/>
    <property type="match status" value="1"/>
</dbReference>
<evidence type="ECO:0000256" key="1">
    <source>
        <dbReference type="ARBA" id="ARBA00004141"/>
    </source>
</evidence>